<evidence type="ECO:0000256" key="4">
    <source>
        <dbReference type="ARBA" id="ARBA00022679"/>
    </source>
</evidence>
<comment type="caution">
    <text evidence="9">Lacks conserved residue(s) required for the propagation of feature annotation.</text>
</comment>
<keyword evidence="4 9" id="KW-0808">Transferase</keyword>
<dbReference type="InterPro" id="IPR003358">
    <property type="entry name" value="tRNA_(Gua-N-7)_MeTrfase_Trmb"/>
</dbReference>
<evidence type="ECO:0000313" key="11">
    <source>
        <dbReference type="Proteomes" id="UP000192727"/>
    </source>
</evidence>
<evidence type="ECO:0000256" key="7">
    <source>
        <dbReference type="ARBA" id="ARBA00060552"/>
    </source>
</evidence>
<evidence type="ECO:0000313" key="10">
    <source>
        <dbReference type="EMBL" id="ARF68805.1"/>
    </source>
</evidence>
<evidence type="ECO:0000256" key="2">
    <source>
        <dbReference type="ARBA" id="ARBA00003015"/>
    </source>
</evidence>
<dbReference type="SUPFAM" id="SSF53335">
    <property type="entry name" value="S-adenosyl-L-methionine-dependent methyltransferases"/>
    <property type="match status" value="1"/>
</dbReference>
<dbReference type="InterPro" id="IPR029063">
    <property type="entry name" value="SAM-dependent_MTases_sf"/>
</dbReference>
<keyword evidence="3 9" id="KW-0489">Methyltransferase</keyword>
<feature type="binding site" evidence="9">
    <location>
        <position position="44"/>
    </location>
    <ligand>
        <name>S-adenosyl-L-methionine</name>
        <dbReference type="ChEBI" id="CHEBI:59789"/>
    </ligand>
</feature>
<dbReference type="PANTHER" id="PTHR23417:SF14">
    <property type="entry name" value="PENTACOTRIPEPTIDE-REPEAT REGION OF PRORP DOMAIN-CONTAINING PROTEIN"/>
    <property type="match status" value="1"/>
</dbReference>
<dbReference type="EC" id="2.1.1.33" evidence="9"/>
<evidence type="ECO:0000256" key="1">
    <source>
        <dbReference type="ARBA" id="ARBA00000142"/>
    </source>
</evidence>
<feature type="binding site" evidence="9">
    <location>
        <begin position="203"/>
        <end position="206"/>
    </location>
    <ligand>
        <name>substrate</name>
    </ligand>
</feature>
<feature type="binding site" evidence="9">
    <location>
        <position position="165"/>
    </location>
    <ligand>
        <name>substrate</name>
    </ligand>
</feature>
<organism evidence="10 11">
    <name type="scientific">Paenibacillus larvae subsp. pulvifaciens</name>
    <dbReference type="NCBI Taxonomy" id="1477"/>
    <lineage>
        <taxon>Bacteria</taxon>
        <taxon>Bacillati</taxon>
        <taxon>Bacillota</taxon>
        <taxon>Bacilli</taxon>
        <taxon>Bacillales</taxon>
        <taxon>Paenibacillaceae</taxon>
        <taxon>Paenibacillus</taxon>
    </lineage>
</organism>
<sequence length="241" mass="28222">MRLRGRKGIRESLEKQPELVVLEPKSLKGKWSEIFGNNNPVHVELGMGKGQFISKMSKKNPDINFIGVDMYDELLRRASEKARHIHFGEEGEGKEKHIRNLKLALFNIEQIEDVFDEGEIERIYLNFSDPWPKKRHARRRLTHKGFLNKYRRILNNRGEIHQKSDSLSLFEFSLNSFADEGMRLRNISLNLHAEGPHPDHVMTEYESKFHDKGMNIYRTEVLIGSVVLHEHEQALQEKKQS</sequence>
<feature type="binding site" evidence="9">
    <location>
        <position position="69"/>
    </location>
    <ligand>
        <name>S-adenosyl-L-methionine</name>
        <dbReference type="ChEBI" id="CHEBI:59789"/>
    </ligand>
</feature>
<dbReference type="Gene3D" id="3.40.50.150">
    <property type="entry name" value="Vaccinia Virus protein VP39"/>
    <property type="match status" value="1"/>
</dbReference>
<evidence type="ECO:0000256" key="6">
    <source>
        <dbReference type="ARBA" id="ARBA00022694"/>
    </source>
</evidence>
<keyword evidence="6 9" id="KW-0819">tRNA processing</keyword>
<dbReference type="GeneID" id="64217472"/>
<gene>
    <name evidence="9" type="primary">trmB</name>
    <name evidence="10" type="ORF">B7C51_14915</name>
</gene>
<proteinExistence type="inferred from homology"/>
<comment type="pathway">
    <text evidence="7 9">tRNA modification; N(7)-methylguanine-tRNA biosynthesis.</text>
</comment>
<evidence type="ECO:0000256" key="3">
    <source>
        <dbReference type="ARBA" id="ARBA00022603"/>
    </source>
</evidence>
<accession>A0A1V0UU82</accession>
<name>A0A1V0UU82_9BACL</name>
<dbReference type="NCBIfam" id="TIGR00091">
    <property type="entry name" value="tRNA (guanosine(46)-N7)-methyltransferase TrmB"/>
    <property type="match status" value="1"/>
</dbReference>
<feature type="binding site" evidence="9">
    <location>
        <position position="133"/>
    </location>
    <ligand>
        <name>substrate</name>
    </ligand>
</feature>
<feature type="binding site" evidence="9">
    <location>
        <position position="129"/>
    </location>
    <ligand>
        <name>S-adenosyl-L-methionine</name>
        <dbReference type="ChEBI" id="CHEBI:59789"/>
    </ligand>
</feature>
<dbReference type="Proteomes" id="UP000192727">
    <property type="component" value="Chromosome"/>
</dbReference>
<dbReference type="PANTHER" id="PTHR23417">
    <property type="entry name" value="3-DEOXY-D-MANNO-OCTULOSONIC-ACID TRANSFERASE/TRNA GUANINE-N 7 - -METHYLTRANSFERASE"/>
    <property type="match status" value="1"/>
</dbReference>
<dbReference type="AlphaFoldDB" id="A0A1V0UU82"/>
<dbReference type="UniPathway" id="UPA00989"/>
<dbReference type="HAMAP" id="MF_01057">
    <property type="entry name" value="tRNA_methyltr_TrmB"/>
    <property type="match status" value="1"/>
</dbReference>
<dbReference type="NCBIfam" id="NF001080">
    <property type="entry name" value="PRK00121.2-2"/>
    <property type="match status" value="1"/>
</dbReference>
<keyword evidence="5 9" id="KW-0949">S-adenosyl-L-methionine</keyword>
<feature type="binding site" evidence="9">
    <location>
        <position position="107"/>
    </location>
    <ligand>
        <name>S-adenosyl-L-methionine</name>
        <dbReference type="ChEBI" id="CHEBI:59789"/>
    </ligand>
</feature>
<comment type="function">
    <text evidence="2 9">Catalyzes the formation of N(7)-methylguanine at position 46 (m7G46) in tRNA.</text>
</comment>
<evidence type="ECO:0000256" key="8">
    <source>
        <dbReference type="ARBA" id="ARBA00060767"/>
    </source>
</evidence>
<dbReference type="InterPro" id="IPR055361">
    <property type="entry name" value="tRNA_methyltr_TrmB_bact"/>
</dbReference>
<dbReference type="FunFam" id="3.40.50.150:FF:000035">
    <property type="entry name" value="tRNA (guanine-N(7)-)-methyltransferase"/>
    <property type="match status" value="1"/>
</dbReference>
<dbReference type="EMBL" id="CP020557">
    <property type="protein sequence ID" value="ARF68805.1"/>
    <property type="molecule type" value="Genomic_DNA"/>
</dbReference>
<protein>
    <recommendedName>
        <fullName evidence="9">tRNA (guanine-N(7)-)-methyltransferase</fullName>
        <ecNumber evidence="9">2.1.1.33</ecNumber>
    </recommendedName>
    <alternativeName>
        <fullName evidence="9">tRNA (guanine(46)-N(7))-methyltransferase</fullName>
    </alternativeName>
    <alternativeName>
        <fullName evidence="9">tRNA(m7G46)-methyltransferase</fullName>
    </alternativeName>
</protein>
<dbReference type="GO" id="GO:0043527">
    <property type="term" value="C:tRNA methyltransferase complex"/>
    <property type="evidence" value="ECO:0007669"/>
    <property type="project" value="TreeGrafter"/>
</dbReference>
<comment type="catalytic activity">
    <reaction evidence="1 9">
        <text>guanosine(46) in tRNA + S-adenosyl-L-methionine = N(7)-methylguanosine(46) in tRNA + S-adenosyl-L-homocysteine</text>
        <dbReference type="Rhea" id="RHEA:42708"/>
        <dbReference type="Rhea" id="RHEA-COMP:10188"/>
        <dbReference type="Rhea" id="RHEA-COMP:10189"/>
        <dbReference type="ChEBI" id="CHEBI:57856"/>
        <dbReference type="ChEBI" id="CHEBI:59789"/>
        <dbReference type="ChEBI" id="CHEBI:74269"/>
        <dbReference type="ChEBI" id="CHEBI:74480"/>
        <dbReference type="EC" id="2.1.1.33"/>
    </reaction>
</comment>
<dbReference type="GO" id="GO:0008176">
    <property type="term" value="F:tRNA (guanine(46)-N7)-methyltransferase activity"/>
    <property type="evidence" value="ECO:0007669"/>
    <property type="project" value="UniProtKB-UniRule"/>
</dbReference>
<comment type="similarity">
    <text evidence="8 9">Belongs to the class I-like SAM-binding methyltransferase superfamily. TrmB family.</text>
</comment>
<dbReference type="RefSeq" id="WP_023484860.1">
    <property type="nucleotide sequence ID" value="NZ_CP019794.1"/>
</dbReference>
<evidence type="ECO:0000256" key="9">
    <source>
        <dbReference type="HAMAP-Rule" id="MF_01057"/>
    </source>
</evidence>
<reference evidence="10 11" key="1">
    <citation type="submission" date="2017-03" db="EMBL/GenBank/DDBJ databases">
        <title>Paenibacillus larvae genome sequencing.</title>
        <authorList>
            <person name="Dingman D.W."/>
        </authorList>
    </citation>
    <scope>NUCLEOTIDE SEQUENCE [LARGE SCALE GENOMIC DNA]</scope>
    <source>
        <strain evidence="10 11">SAG 10367</strain>
    </source>
</reference>
<evidence type="ECO:0000256" key="5">
    <source>
        <dbReference type="ARBA" id="ARBA00022691"/>
    </source>
</evidence>
<dbReference type="PROSITE" id="PS51625">
    <property type="entry name" value="SAM_MT_TRMB"/>
    <property type="match status" value="1"/>
</dbReference>
<dbReference type="Pfam" id="PF02390">
    <property type="entry name" value="Methyltransf_4"/>
    <property type="match status" value="1"/>
</dbReference>